<dbReference type="AlphaFoldDB" id="A0A7W7YEC2"/>
<sequence length="126" mass="14029">MFLLKTALGGAVMMLCACSSIGGWVGKVGGRADARRDLRAGKLVLEVMGLPTPWDNTYSRLLKERYGIMQRGVGGCMVGSRVASHAQYYNEIMEAEITRRFGKNVFERTLHEAVKMTPRRRPNPPL</sequence>
<dbReference type="PROSITE" id="PS51257">
    <property type="entry name" value="PROKAR_LIPOPROTEIN"/>
    <property type="match status" value="1"/>
</dbReference>
<protein>
    <recommendedName>
        <fullName evidence="3">Lipoprotein</fullName>
    </recommendedName>
</protein>
<dbReference type="Proteomes" id="UP000590740">
    <property type="component" value="Unassembled WGS sequence"/>
</dbReference>
<reference evidence="1 2" key="1">
    <citation type="submission" date="2020-08" db="EMBL/GenBank/DDBJ databases">
        <title>Genomic Encyclopedia of Type Strains, Phase IV (KMG-IV): sequencing the most valuable type-strain genomes for metagenomic binning, comparative biology and taxonomic classification.</title>
        <authorList>
            <person name="Goeker M."/>
        </authorList>
    </citation>
    <scope>NUCLEOTIDE SEQUENCE [LARGE SCALE GENOMIC DNA]</scope>
    <source>
        <strain evidence="1 2">DSM 12252</strain>
    </source>
</reference>
<dbReference type="EMBL" id="JACHIG010000010">
    <property type="protein sequence ID" value="MBB5034574.1"/>
    <property type="molecule type" value="Genomic_DNA"/>
</dbReference>
<name>A0A7W7YEC2_9BACT</name>
<comment type="caution">
    <text evidence="1">The sequence shown here is derived from an EMBL/GenBank/DDBJ whole genome shotgun (WGS) entry which is preliminary data.</text>
</comment>
<evidence type="ECO:0000313" key="2">
    <source>
        <dbReference type="Proteomes" id="UP000590740"/>
    </source>
</evidence>
<evidence type="ECO:0000313" key="1">
    <source>
        <dbReference type="EMBL" id="MBB5034574.1"/>
    </source>
</evidence>
<keyword evidence="2" id="KW-1185">Reference proteome</keyword>
<organism evidence="1 2">
    <name type="scientific">Prosthecobacter vanneervenii</name>
    <dbReference type="NCBI Taxonomy" id="48466"/>
    <lineage>
        <taxon>Bacteria</taxon>
        <taxon>Pseudomonadati</taxon>
        <taxon>Verrucomicrobiota</taxon>
        <taxon>Verrucomicrobiia</taxon>
        <taxon>Verrucomicrobiales</taxon>
        <taxon>Verrucomicrobiaceae</taxon>
        <taxon>Prosthecobacter</taxon>
    </lineage>
</organism>
<gene>
    <name evidence="1" type="ORF">HNQ65_004179</name>
</gene>
<evidence type="ECO:0008006" key="3">
    <source>
        <dbReference type="Google" id="ProtNLM"/>
    </source>
</evidence>
<accession>A0A7W7YEC2</accession>
<proteinExistence type="predicted"/>